<dbReference type="RefSeq" id="WP_317835471.1">
    <property type="nucleotide sequence ID" value="NZ_CP136920.1"/>
</dbReference>
<dbReference type="AlphaFoldDB" id="A0AAQ3LE31"/>
<dbReference type="PANTHER" id="PTHR43767">
    <property type="entry name" value="LONG-CHAIN-FATTY-ACID--COA LIGASE"/>
    <property type="match status" value="1"/>
</dbReference>
<dbReference type="InterPro" id="IPR000873">
    <property type="entry name" value="AMP-dep_synth/lig_dom"/>
</dbReference>
<proteinExistence type="predicted"/>
<keyword evidence="4" id="KW-1185">Reference proteome</keyword>
<dbReference type="Gene3D" id="3.30.300.30">
    <property type="match status" value="1"/>
</dbReference>
<evidence type="ECO:0000313" key="4">
    <source>
        <dbReference type="Proteomes" id="UP001304300"/>
    </source>
</evidence>
<feature type="domain" description="AMP-dependent synthetase/ligase" evidence="1">
    <location>
        <begin position="9"/>
        <end position="323"/>
    </location>
</feature>
<dbReference type="InterPro" id="IPR042099">
    <property type="entry name" value="ANL_N_sf"/>
</dbReference>
<reference evidence="3 4" key="1">
    <citation type="submission" date="2023-10" db="EMBL/GenBank/DDBJ databases">
        <title>Rubellicoccus peritrichatus gen. nov., sp. nov., isolated from an algae of coral reef tank.</title>
        <authorList>
            <person name="Luo J."/>
        </authorList>
    </citation>
    <scope>NUCLEOTIDE SEQUENCE [LARGE SCALE GENOMIC DNA]</scope>
    <source>
        <strain evidence="3 4">CR14</strain>
    </source>
</reference>
<protein>
    <submittedName>
        <fullName evidence="3">Class I adenylate-forming enzyme family protein</fullName>
    </submittedName>
</protein>
<feature type="domain" description="AMP-binding enzyme C-terminal" evidence="2">
    <location>
        <begin position="371"/>
        <end position="440"/>
    </location>
</feature>
<dbReference type="SUPFAM" id="SSF56801">
    <property type="entry name" value="Acetyl-CoA synthetase-like"/>
    <property type="match status" value="1"/>
</dbReference>
<organism evidence="3 4">
    <name type="scientific">Rubellicoccus peritrichatus</name>
    <dbReference type="NCBI Taxonomy" id="3080537"/>
    <lineage>
        <taxon>Bacteria</taxon>
        <taxon>Pseudomonadati</taxon>
        <taxon>Verrucomicrobiota</taxon>
        <taxon>Opitutia</taxon>
        <taxon>Puniceicoccales</taxon>
        <taxon>Cerasicoccaceae</taxon>
        <taxon>Rubellicoccus</taxon>
    </lineage>
</organism>
<dbReference type="GO" id="GO:0016877">
    <property type="term" value="F:ligase activity, forming carbon-sulfur bonds"/>
    <property type="evidence" value="ECO:0007669"/>
    <property type="project" value="UniProtKB-ARBA"/>
</dbReference>
<dbReference type="Pfam" id="PF00501">
    <property type="entry name" value="AMP-binding"/>
    <property type="match status" value="1"/>
</dbReference>
<dbReference type="InterPro" id="IPR050237">
    <property type="entry name" value="ATP-dep_AMP-bd_enzyme"/>
</dbReference>
<evidence type="ECO:0000313" key="3">
    <source>
        <dbReference type="EMBL" id="WOO42937.1"/>
    </source>
</evidence>
<dbReference type="PROSITE" id="PS00455">
    <property type="entry name" value="AMP_BINDING"/>
    <property type="match status" value="1"/>
</dbReference>
<dbReference type="Proteomes" id="UP001304300">
    <property type="component" value="Chromosome"/>
</dbReference>
<evidence type="ECO:0000259" key="1">
    <source>
        <dbReference type="Pfam" id="PF00501"/>
    </source>
</evidence>
<evidence type="ECO:0000259" key="2">
    <source>
        <dbReference type="Pfam" id="PF13193"/>
    </source>
</evidence>
<dbReference type="PANTHER" id="PTHR43767:SF10">
    <property type="entry name" value="SURFACTIN SYNTHASE SUBUNIT 1"/>
    <property type="match status" value="1"/>
</dbReference>
<dbReference type="EMBL" id="CP136920">
    <property type="protein sequence ID" value="WOO42937.1"/>
    <property type="molecule type" value="Genomic_DNA"/>
</dbReference>
<dbReference type="InterPro" id="IPR045851">
    <property type="entry name" value="AMP-bd_C_sf"/>
</dbReference>
<sequence length="457" mass="50565">MSDNNLSWFWERLAEFGERTFLLTGDVEFSYAELIDVSCAYLSELQSNHVGPESIIALISDFSPEGVAALFACIKVGCVVAPVVTNKPAEIESRIKEGAVTHVWRVKGKQSVIEKIKSPVATPALVRDLQQADHPGLILFSSGSSGQPKAMLHDLVELLNSYQKRRPKKLRILAFLMFDHIGGLHTMLGAMASGAALVIPSTREPEAIAEAVERHRAAVLPASPSFLSLLLMSEAHLRHDLSSLRIVSYGTEPMPASLLERLRATLPKARLIQTFGTSETGISQTVSRSSSSLALRIDDPNTEYKIVDGELWLKSGTQIKGYLNVETDRFTEDGWFKTGDLVDELEDGYLRIKGRSSDIINVAGEKVFPAEVESVVMELSEVSDCLALAEPNSITGQSVSIQVVAKPGKDVSELRREIRRHCRQRLDRYKNPTRIAFTEKTSIGDRFKRNRRLAAEH</sequence>
<gene>
    <name evidence="3" type="ORF">RZN69_07515</name>
</gene>
<name>A0AAQ3LE31_9BACT</name>
<dbReference type="Gene3D" id="3.40.50.12780">
    <property type="entry name" value="N-terminal domain of ligase-like"/>
    <property type="match status" value="1"/>
</dbReference>
<dbReference type="InterPro" id="IPR020845">
    <property type="entry name" value="AMP-binding_CS"/>
</dbReference>
<dbReference type="InterPro" id="IPR025110">
    <property type="entry name" value="AMP-bd_C"/>
</dbReference>
<accession>A0AAQ3LE31</accession>
<dbReference type="KEGG" id="puo:RZN69_07515"/>
<dbReference type="CDD" id="cd04433">
    <property type="entry name" value="AFD_class_I"/>
    <property type="match status" value="1"/>
</dbReference>
<dbReference type="Pfam" id="PF13193">
    <property type="entry name" value="AMP-binding_C"/>
    <property type="match status" value="1"/>
</dbReference>